<dbReference type="OrthoDB" id="2146076at2"/>
<evidence type="ECO:0000313" key="2">
    <source>
        <dbReference type="Proteomes" id="UP000286974"/>
    </source>
</evidence>
<evidence type="ECO:0000313" key="1">
    <source>
        <dbReference type="EMBL" id="GAY72589.1"/>
    </source>
</evidence>
<sequence>MKQRDVQTYAKVISDVIDFTGQNGEDLNADFETLRKAVDDNAVANIGEEELTRIKDHFQSGTDKYQDSVNKLENAPVPVKLLGRHKTMVTAYRSYADACQQMTDSIDPANQQINEVAFNQSEKDQENFIDKFSKAANRVMGSIM</sequence>
<keyword evidence="2" id="KW-1185">Reference proteome</keyword>
<reference evidence="1 2" key="1">
    <citation type="submission" date="2017-11" db="EMBL/GenBank/DDBJ databases">
        <title>Draft Genome Sequence of Lactobacillus curieae NBRC 111893 isolated from Koso, a Japanese sugar-Vegetable Fermented Beverage.</title>
        <authorList>
            <person name="Chiou T.Y."/>
            <person name="Oshima K."/>
            <person name="Suda W."/>
            <person name="Hattori M."/>
            <person name="Takahashi T."/>
        </authorList>
    </citation>
    <scope>NUCLEOTIDE SEQUENCE [LARGE SCALE GENOMIC DNA]</scope>
    <source>
        <strain evidence="1 2">NBRC111893</strain>
    </source>
</reference>
<dbReference type="RefSeq" id="WP_125007934.1">
    <property type="nucleotide sequence ID" value="NZ_BEXA01000002.1"/>
</dbReference>
<organism evidence="1 2">
    <name type="scientific">Lentilactobacillus kosonis</name>
    <dbReference type="NCBI Taxonomy" id="2810561"/>
    <lineage>
        <taxon>Bacteria</taxon>
        <taxon>Bacillati</taxon>
        <taxon>Bacillota</taxon>
        <taxon>Bacilli</taxon>
        <taxon>Lactobacillales</taxon>
        <taxon>Lactobacillaceae</taxon>
        <taxon>Lentilactobacillus</taxon>
    </lineage>
</organism>
<evidence type="ECO:0008006" key="3">
    <source>
        <dbReference type="Google" id="ProtNLM"/>
    </source>
</evidence>
<dbReference type="AlphaFoldDB" id="A0A401FJP1"/>
<gene>
    <name evidence="1" type="ORF">NBRC111893_735</name>
</gene>
<dbReference type="Proteomes" id="UP000286974">
    <property type="component" value="Unassembled WGS sequence"/>
</dbReference>
<dbReference type="EMBL" id="BEXA01000002">
    <property type="protein sequence ID" value="GAY72589.1"/>
    <property type="molecule type" value="Genomic_DNA"/>
</dbReference>
<proteinExistence type="predicted"/>
<comment type="caution">
    <text evidence="1">The sequence shown here is derived from an EMBL/GenBank/DDBJ whole genome shotgun (WGS) entry which is preliminary data.</text>
</comment>
<accession>A0A401FJP1</accession>
<name>A0A401FJP1_9LACO</name>
<dbReference type="STRING" id="1138822.PL11_007425"/>
<protein>
    <recommendedName>
        <fullName evidence="3">Methyl-accepting chemotaxis protein</fullName>
    </recommendedName>
</protein>